<evidence type="ECO:0000256" key="9">
    <source>
        <dbReference type="ARBA" id="ARBA00023004"/>
    </source>
</evidence>
<evidence type="ECO:0000256" key="2">
    <source>
        <dbReference type="ARBA" id="ARBA00004948"/>
    </source>
</evidence>
<evidence type="ECO:0000256" key="1">
    <source>
        <dbReference type="ARBA" id="ARBA00003469"/>
    </source>
</evidence>
<evidence type="ECO:0000256" key="3">
    <source>
        <dbReference type="ARBA" id="ARBA00009406"/>
    </source>
</evidence>
<evidence type="ECO:0000259" key="13">
    <source>
        <dbReference type="Pfam" id="PF09084"/>
    </source>
</evidence>
<dbReference type="Pfam" id="PF09084">
    <property type="entry name" value="NMT1"/>
    <property type="match status" value="1"/>
</dbReference>
<comment type="pathway">
    <text evidence="2">Cofactor biosynthesis; thiamine diphosphate biosynthesis.</text>
</comment>
<comment type="function">
    <text evidence="1">Responsible for the formation of the pyrimidine heterocycle in the thiamine biosynthesis pathway. Catalyzes the formation of hydroxymethylpyrimidine phosphate (HMP-P) from histidine and pyridoxal phosphate (PLP). The protein uses PLP and the active site histidine to form HMP-P, generating an inactive enzyme. The enzyme can only undergo a single turnover, which suggests it is a suicide enzyme.</text>
</comment>
<feature type="domain" description="SsuA/THI5-like" evidence="13">
    <location>
        <begin position="46"/>
        <end position="264"/>
    </location>
</feature>
<dbReference type="InterPro" id="IPR015168">
    <property type="entry name" value="SsuA/THI5"/>
</dbReference>
<accession>A0AAD2JI18</accession>
<keyword evidence="9" id="KW-0408">Iron</keyword>
<evidence type="ECO:0000256" key="5">
    <source>
        <dbReference type="ARBA" id="ARBA00022679"/>
    </source>
</evidence>
<feature type="chain" id="PRO_5042285935" description="Thiamine pyrimidine synthase" evidence="12">
    <location>
        <begin position="20"/>
        <end position="342"/>
    </location>
</feature>
<dbReference type="Proteomes" id="UP001295423">
    <property type="component" value="Unassembled WGS sequence"/>
</dbReference>
<gene>
    <name evidence="14" type="ORF">CYCCA115_LOCUS12922</name>
</gene>
<feature type="signal peptide" evidence="12">
    <location>
        <begin position="1"/>
        <end position="19"/>
    </location>
</feature>
<comment type="similarity">
    <text evidence="3">Belongs to the NMT1/THI5 family.</text>
</comment>
<evidence type="ECO:0000256" key="11">
    <source>
        <dbReference type="ARBA" id="ARBA00048179"/>
    </source>
</evidence>
<dbReference type="PANTHER" id="PTHR31528">
    <property type="entry name" value="4-AMINO-5-HYDROXYMETHYL-2-METHYLPYRIMIDINE PHOSPHATE SYNTHASE THI11-RELATED"/>
    <property type="match status" value="1"/>
</dbReference>
<keyword evidence="7" id="KW-0663">Pyridoxal phosphate</keyword>
<dbReference type="EMBL" id="CAKOGP040001781">
    <property type="protein sequence ID" value="CAJ1951136.1"/>
    <property type="molecule type" value="Genomic_DNA"/>
</dbReference>
<keyword evidence="6" id="KW-0479">Metal-binding</keyword>
<dbReference type="InterPro" id="IPR027939">
    <property type="entry name" value="NMT1/THI5"/>
</dbReference>
<comment type="caution">
    <text evidence="14">The sequence shown here is derived from an EMBL/GenBank/DDBJ whole genome shotgun (WGS) entry which is preliminary data.</text>
</comment>
<keyword evidence="8" id="KW-0784">Thiamine biosynthesis</keyword>
<dbReference type="GO" id="GO:0046872">
    <property type="term" value="F:metal ion binding"/>
    <property type="evidence" value="ECO:0007669"/>
    <property type="project" value="UniProtKB-KW"/>
</dbReference>
<dbReference type="GO" id="GO:0016740">
    <property type="term" value="F:transferase activity"/>
    <property type="evidence" value="ECO:0007669"/>
    <property type="project" value="UniProtKB-KW"/>
</dbReference>
<dbReference type="Gene3D" id="3.40.190.10">
    <property type="entry name" value="Periplasmic binding protein-like II"/>
    <property type="match status" value="2"/>
</dbReference>
<evidence type="ECO:0000256" key="7">
    <source>
        <dbReference type="ARBA" id="ARBA00022898"/>
    </source>
</evidence>
<dbReference type="GO" id="GO:0009228">
    <property type="term" value="P:thiamine biosynthetic process"/>
    <property type="evidence" value="ECO:0007669"/>
    <property type="project" value="UniProtKB-KW"/>
</dbReference>
<evidence type="ECO:0000256" key="6">
    <source>
        <dbReference type="ARBA" id="ARBA00022723"/>
    </source>
</evidence>
<comment type="catalytic activity">
    <reaction evidence="11">
        <text>N(6)-(pyridoxal phosphate)-L-lysyl-[4-amino-5-hydroxymethyl-2-methylpyrimidine phosphate synthase] + L-histidyl-[4-amino-5-hydroxymethyl-2-methylpyrimidine phosphate synthase] + 2 Fe(3+) + 4 H2O = L-lysyl-[4-amino-5-hydroxymethyl-2-methylpyrimidine phosphate synthase] + (2S)-2-amino-5-hydroxy-4-oxopentanoyl-[4-amino-5-hydroxymethyl-2-methylpyrimidine phosphate synthase] + 4-amino-2-methyl-5-(phosphooxymethyl)pyrimidine + 3-oxopropanoate + 2 Fe(2+) + 2 H(+)</text>
        <dbReference type="Rhea" id="RHEA:65756"/>
        <dbReference type="Rhea" id="RHEA-COMP:16892"/>
        <dbReference type="Rhea" id="RHEA-COMP:16893"/>
        <dbReference type="Rhea" id="RHEA-COMP:16894"/>
        <dbReference type="Rhea" id="RHEA-COMP:16895"/>
        <dbReference type="ChEBI" id="CHEBI:15377"/>
        <dbReference type="ChEBI" id="CHEBI:15378"/>
        <dbReference type="ChEBI" id="CHEBI:29033"/>
        <dbReference type="ChEBI" id="CHEBI:29034"/>
        <dbReference type="ChEBI" id="CHEBI:29969"/>
        <dbReference type="ChEBI" id="CHEBI:29979"/>
        <dbReference type="ChEBI" id="CHEBI:33190"/>
        <dbReference type="ChEBI" id="CHEBI:58354"/>
        <dbReference type="ChEBI" id="CHEBI:143915"/>
        <dbReference type="ChEBI" id="CHEBI:157692"/>
    </reaction>
    <physiologicalReaction direction="left-to-right" evidence="11">
        <dbReference type="Rhea" id="RHEA:65757"/>
    </physiologicalReaction>
</comment>
<evidence type="ECO:0000313" key="14">
    <source>
        <dbReference type="EMBL" id="CAJ1951136.1"/>
    </source>
</evidence>
<evidence type="ECO:0000256" key="4">
    <source>
        <dbReference type="ARBA" id="ARBA00011738"/>
    </source>
</evidence>
<dbReference type="PANTHER" id="PTHR31528:SF1">
    <property type="entry name" value="4-AMINO-5-HYDROXYMETHYL-2-METHYLPYRIMIDINE PHOSPHATE SYNTHASE THI11-RELATED"/>
    <property type="match status" value="1"/>
</dbReference>
<evidence type="ECO:0000256" key="8">
    <source>
        <dbReference type="ARBA" id="ARBA00022977"/>
    </source>
</evidence>
<evidence type="ECO:0000313" key="15">
    <source>
        <dbReference type="Proteomes" id="UP001295423"/>
    </source>
</evidence>
<proteinExistence type="inferred from homology"/>
<evidence type="ECO:0000256" key="12">
    <source>
        <dbReference type="SAM" id="SignalP"/>
    </source>
</evidence>
<keyword evidence="5" id="KW-0808">Transferase</keyword>
<dbReference type="AlphaFoldDB" id="A0AAD2JI18"/>
<name>A0AAD2JI18_9STRA</name>
<evidence type="ECO:0000256" key="10">
    <source>
        <dbReference type="ARBA" id="ARBA00033171"/>
    </source>
</evidence>
<keyword evidence="12" id="KW-0732">Signal</keyword>
<keyword evidence="15" id="KW-1185">Reference proteome</keyword>
<organism evidence="14 15">
    <name type="scientific">Cylindrotheca closterium</name>
    <dbReference type="NCBI Taxonomy" id="2856"/>
    <lineage>
        <taxon>Eukaryota</taxon>
        <taxon>Sar</taxon>
        <taxon>Stramenopiles</taxon>
        <taxon>Ochrophyta</taxon>
        <taxon>Bacillariophyta</taxon>
        <taxon>Bacillariophyceae</taxon>
        <taxon>Bacillariophycidae</taxon>
        <taxon>Bacillariales</taxon>
        <taxon>Bacillariaceae</taxon>
        <taxon>Cylindrotheca</taxon>
    </lineage>
</organism>
<dbReference type="SUPFAM" id="SSF53850">
    <property type="entry name" value="Periplasmic binding protein-like II"/>
    <property type="match status" value="1"/>
</dbReference>
<protein>
    <recommendedName>
        <fullName evidence="10">Thiamine pyrimidine synthase</fullName>
    </recommendedName>
</protein>
<sequence>MSSGFLLSILLLTVGSAYSQQCKADDASCTADGLTKIRLGLEWFTNPDHLPLVVAQKHGIFREFGLDVELVEPKDHWEAEEEIIAGRLDVAVTEPLHLAQDAAKGKPVVGFSRFLHTDGGILYDAGKGDITRPADMCGKTISYPGSPGPGGPAIVNTMVKADGKQDCDLDSYGKHNGGFFHTDALQSGKADVATLIFWNFEIPEAKAKGMEQASFFSLKEWGVPDFCQLVLMTTPDRFEERKATFRKLVLAMRRATGLIHQQPNLARSYYYDYVKKEEAEETQQDVIDATFTATLPAFPNDNNMAKEYYDHLMSWLIETNQVDAKKASKVEVSSYWTNEVSW</sequence>
<comment type="subunit">
    <text evidence="4">Homodimer.</text>
</comment>
<reference evidence="14" key="1">
    <citation type="submission" date="2023-08" db="EMBL/GenBank/DDBJ databases">
        <authorList>
            <person name="Audoor S."/>
            <person name="Bilcke G."/>
        </authorList>
    </citation>
    <scope>NUCLEOTIDE SEQUENCE</scope>
</reference>